<evidence type="ECO:0000256" key="1">
    <source>
        <dbReference type="SAM" id="Phobius"/>
    </source>
</evidence>
<dbReference type="RefSeq" id="WP_194695996.1">
    <property type="nucleotide sequence ID" value="NZ_JADKPO010000009.1"/>
</dbReference>
<keyword evidence="4" id="KW-1185">Reference proteome</keyword>
<dbReference type="Proteomes" id="UP000660668">
    <property type="component" value="Unassembled WGS sequence"/>
</dbReference>
<evidence type="ECO:0000259" key="2">
    <source>
        <dbReference type="Pfam" id="PF07811"/>
    </source>
</evidence>
<feature type="transmembrane region" description="Helical" evidence="1">
    <location>
        <begin position="12"/>
        <end position="34"/>
    </location>
</feature>
<name>A0A930VJM1_9ACTN</name>
<keyword evidence="1" id="KW-1133">Transmembrane helix</keyword>
<dbReference type="AlphaFoldDB" id="A0A930VJM1"/>
<dbReference type="NCBIfam" id="NF041390">
    <property type="entry name" value="TadE_Rv3655c"/>
    <property type="match status" value="1"/>
</dbReference>
<evidence type="ECO:0000313" key="4">
    <source>
        <dbReference type="Proteomes" id="UP000660668"/>
    </source>
</evidence>
<sequence>MTDSLRRQRGAVTAELAMALPLLLVITLGLVWLLSLGAAQVRMVDATREVARAVARGDDAAAATARGQQIAPHGAELELTTEGRHITVVGTVEVDGVGGVLEVLPSVRLTASAVAAQEDPP</sequence>
<keyword evidence="1" id="KW-0472">Membrane</keyword>
<keyword evidence="1" id="KW-0812">Transmembrane</keyword>
<gene>
    <name evidence="3" type="ORF">ISU10_08750</name>
</gene>
<organism evidence="3 4">
    <name type="scientific">Nocardioides agariphilus</name>
    <dbReference type="NCBI Taxonomy" id="433664"/>
    <lineage>
        <taxon>Bacteria</taxon>
        <taxon>Bacillati</taxon>
        <taxon>Actinomycetota</taxon>
        <taxon>Actinomycetes</taxon>
        <taxon>Propionibacteriales</taxon>
        <taxon>Nocardioidaceae</taxon>
        <taxon>Nocardioides</taxon>
    </lineage>
</organism>
<dbReference type="InterPro" id="IPR049790">
    <property type="entry name" value="Rv3655c/TadE"/>
</dbReference>
<feature type="domain" description="TadE-like" evidence="2">
    <location>
        <begin position="10"/>
        <end position="52"/>
    </location>
</feature>
<evidence type="ECO:0000313" key="3">
    <source>
        <dbReference type="EMBL" id="MBF4767852.1"/>
    </source>
</evidence>
<reference evidence="3" key="1">
    <citation type="submission" date="2020-11" db="EMBL/GenBank/DDBJ databases">
        <title>Nocardioides cynanchi sp. nov., isolated from soil of rhizosphere of Cynanchum wilfordii.</title>
        <authorList>
            <person name="Lee J.-S."/>
            <person name="Suh M.K."/>
            <person name="Kim J.-S."/>
        </authorList>
    </citation>
    <scope>NUCLEOTIDE SEQUENCE</scope>
    <source>
        <strain evidence="3">KCTC 19276</strain>
    </source>
</reference>
<dbReference type="InterPro" id="IPR012495">
    <property type="entry name" value="TadE-like_dom"/>
</dbReference>
<comment type="caution">
    <text evidence="3">The sequence shown here is derived from an EMBL/GenBank/DDBJ whole genome shotgun (WGS) entry which is preliminary data.</text>
</comment>
<protein>
    <submittedName>
        <fullName evidence="3">Pilus assembly protein</fullName>
    </submittedName>
</protein>
<dbReference type="Pfam" id="PF07811">
    <property type="entry name" value="TadE"/>
    <property type="match status" value="1"/>
</dbReference>
<proteinExistence type="predicted"/>
<dbReference type="EMBL" id="JADKPO010000009">
    <property type="protein sequence ID" value="MBF4767852.1"/>
    <property type="molecule type" value="Genomic_DNA"/>
</dbReference>
<accession>A0A930VJM1</accession>